<organism evidence="2 3">
    <name type="scientific">Massariosphaeria phaeospora</name>
    <dbReference type="NCBI Taxonomy" id="100035"/>
    <lineage>
        <taxon>Eukaryota</taxon>
        <taxon>Fungi</taxon>
        <taxon>Dikarya</taxon>
        <taxon>Ascomycota</taxon>
        <taxon>Pezizomycotina</taxon>
        <taxon>Dothideomycetes</taxon>
        <taxon>Pleosporomycetidae</taxon>
        <taxon>Pleosporales</taxon>
        <taxon>Pleosporales incertae sedis</taxon>
        <taxon>Massariosphaeria</taxon>
    </lineage>
</organism>
<reference evidence="2 3" key="1">
    <citation type="submission" date="2020-01" db="EMBL/GenBank/DDBJ databases">
        <authorList>
            <consortium name="DOE Joint Genome Institute"/>
            <person name="Haridas S."/>
            <person name="Albert R."/>
            <person name="Binder M."/>
            <person name="Bloem J."/>
            <person name="Labutti K."/>
            <person name="Salamov A."/>
            <person name="Andreopoulos B."/>
            <person name="Baker S.E."/>
            <person name="Barry K."/>
            <person name="Bills G."/>
            <person name="Bluhm B.H."/>
            <person name="Cannon C."/>
            <person name="Castanera R."/>
            <person name="Culley D.E."/>
            <person name="Daum C."/>
            <person name="Ezra D."/>
            <person name="Gonzalez J.B."/>
            <person name="Henrissat B."/>
            <person name="Kuo A."/>
            <person name="Liang C."/>
            <person name="Lipzen A."/>
            <person name="Lutzoni F."/>
            <person name="Magnuson J."/>
            <person name="Mondo S."/>
            <person name="Nolan M."/>
            <person name="Ohm R."/>
            <person name="Pangilinan J."/>
            <person name="Park H.-J.H."/>
            <person name="Ramirez L."/>
            <person name="Alfaro M."/>
            <person name="Sun H."/>
            <person name="Tritt A."/>
            <person name="Yoshinaga Y."/>
            <person name="Zwiers L.-H.L."/>
            <person name="Turgeon B.G."/>
            <person name="Goodwin S.B."/>
            <person name="Spatafora J.W."/>
            <person name="Crous P.W."/>
            <person name="Grigoriev I.V."/>
        </authorList>
    </citation>
    <scope>NUCLEOTIDE SEQUENCE [LARGE SCALE GENOMIC DNA]</scope>
    <source>
        <strain evidence="2 3">CBS 611.86</strain>
    </source>
</reference>
<name>A0A7C8MJ69_9PLEO</name>
<dbReference type="Pfam" id="PF09424">
    <property type="entry name" value="YqeY"/>
    <property type="match status" value="1"/>
</dbReference>
<accession>A0A7C8MJ69</accession>
<dbReference type="PANTHER" id="PTHR28055:SF1">
    <property type="entry name" value="ALTERED INHERITANCE OF MITOCHONDRIA PROTEIN 41, MITOCHONDRIAL"/>
    <property type="match status" value="1"/>
</dbReference>
<dbReference type="EMBL" id="JAADJZ010000002">
    <property type="protein sequence ID" value="KAF2877655.1"/>
    <property type="molecule type" value="Genomic_DNA"/>
</dbReference>
<gene>
    <name evidence="1" type="primary">AIM41</name>
    <name evidence="2" type="ORF">BDV95DRAFT_559744</name>
</gene>
<sequence>MPLLRLARSRYLTSSPTLLRTLATTHPLRYHEDTSSDIVIPRLKADLKDAMRAKDKPRLDVIRAILAEITNASKTAKPISSDARLYSLLQKQINAARSAIDEFSNAKRDDLVEKEQGQLKILKDYTQEIPTVSAEEMDRIVADVVQRLDKSEVKFGPIMGKVMGAMSPRPCDLDLLRGKIEEVVRLKKE</sequence>
<keyword evidence="3" id="KW-1185">Reference proteome</keyword>
<dbReference type="AlphaFoldDB" id="A0A7C8MJ69"/>
<protein>
    <recommendedName>
        <fullName evidence="1">Altered inheritance of mitochondria protein 41</fullName>
    </recommendedName>
</protein>
<keyword evidence="1" id="KW-0496">Mitochondrion</keyword>
<comment type="similarity">
    <text evidence="1">Belongs to the AIM41 family.</text>
</comment>
<dbReference type="GO" id="GO:0016884">
    <property type="term" value="F:carbon-nitrogen ligase activity, with glutamine as amido-N-donor"/>
    <property type="evidence" value="ECO:0007669"/>
    <property type="project" value="UniProtKB-UniRule"/>
</dbReference>
<evidence type="ECO:0000313" key="3">
    <source>
        <dbReference type="Proteomes" id="UP000481861"/>
    </source>
</evidence>
<dbReference type="GO" id="GO:0005739">
    <property type="term" value="C:mitochondrion"/>
    <property type="evidence" value="ECO:0007669"/>
    <property type="project" value="UniProtKB-SubCell"/>
</dbReference>
<dbReference type="InterPro" id="IPR042184">
    <property type="entry name" value="YqeY/Aim41_N"/>
</dbReference>
<comment type="subcellular location">
    <subcellularLocation>
        <location evidence="1">Mitochondrion</location>
    </subcellularLocation>
</comment>
<comment type="caution">
    <text evidence="2">The sequence shown here is derived from an EMBL/GenBank/DDBJ whole genome shotgun (WGS) entry which is preliminary data.</text>
</comment>
<dbReference type="PANTHER" id="PTHR28055">
    <property type="entry name" value="ALTERED INHERITANCE OF MITOCHONDRIA PROTEIN 41, MITOCHONDRIAL"/>
    <property type="match status" value="1"/>
</dbReference>
<dbReference type="Gene3D" id="1.10.1510.10">
    <property type="entry name" value="Uncharacterised protein YqeY/AIM41 PF09424, N-terminal domain"/>
    <property type="match status" value="1"/>
</dbReference>
<dbReference type="OrthoDB" id="538640at2759"/>
<dbReference type="SUPFAM" id="SSF89095">
    <property type="entry name" value="GatB/YqeY motif"/>
    <property type="match status" value="1"/>
</dbReference>
<evidence type="ECO:0000313" key="2">
    <source>
        <dbReference type="EMBL" id="KAF2877655.1"/>
    </source>
</evidence>
<proteinExistence type="inferred from homology"/>
<dbReference type="InterPro" id="IPR003789">
    <property type="entry name" value="Asn/Gln_tRNA_amidoTrase-B-like"/>
</dbReference>
<evidence type="ECO:0000256" key="1">
    <source>
        <dbReference type="RuleBase" id="RU365099"/>
    </source>
</evidence>
<dbReference type="Proteomes" id="UP000481861">
    <property type="component" value="Unassembled WGS sequence"/>
</dbReference>
<dbReference type="InterPro" id="IPR019004">
    <property type="entry name" value="YqeY/Aim41"/>
</dbReference>